<name>A0A644YJJ0_9ZZZZ</name>
<keyword evidence="2" id="KW-0472">Membrane</keyword>
<evidence type="ECO:0000256" key="2">
    <source>
        <dbReference type="SAM" id="Phobius"/>
    </source>
</evidence>
<feature type="compositionally biased region" description="Polar residues" evidence="1">
    <location>
        <begin position="1"/>
        <end position="16"/>
    </location>
</feature>
<keyword evidence="2" id="KW-1133">Transmembrane helix</keyword>
<protein>
    <recommendedName>
        <fullName evidence="4">DUF2567 domain-containing protein</fullName>
    </recommendedName>
</protein>
<feature type="transmembrane region" description="Helical" evidence="2">
    <location>
        <begin position="43"/>
        <end position="64"/>
    </location>
</feature>
<feature type="transmembrane region" description="Helical" evidence="2">
    <location>
        <begin position="165"/>
        <end position="188"/>
    </location>
</feature>
<dbReference type="EMBL" id="VSSQ01004793">
    <property type="protein sequence ID" value="MPM26663.1"/>
    <property type="molecule type" value="Genomic_DNA"/>
</dbReference>
<reference evidence="3" key="1">
    <citation type="submission" date="2019-08" db="EMBL/GenBank/DDBJ databases">
        <authorList>
            <person name="Kucharzyk K."/>
            <person name="Murdoch R.W."/>
            <person name="Higgins S."/>
            <person name="Loffler F."/>
        </authorList>
    </citation>
    <scope>NUCLEOTIDE SEQUENCE</scope>
</reference>
<evidence type="ECO:0000313" key="3">
    <source>
        <dbReference type="EMBL" id="MPM26663.1"/>
    </source>
</evidence>
<evidence type="ECO:0008006" key="4">
    <source>
        <dbReference type="Google" id="ProtNLM"/>
    </source>
</evidence>
<feature type="transmembrane region" description="Helical" evidence="2">
    <location>
        <begin position="84"/>
        <end position="114"/>
    </location>
</feature>
<proteinExistence type="predicted"/>
<feature type="transmembrane region" description="Helical" evidence="2">
    <location>
        <begin position="121"/>
        <end position="145"/>
    </location>
</feature>
<sequence length="232" mass="24255">MTNAAAQTVLSEQAPLSGSPGEASGQHRLARLRIAVRPLATRVLLYTGLAIVAGVIGGWVWHAIVKVPTYLTSDDGSVQMTERAVSQIFSIDAIFVIIGLLVGLALGLVAWLFFRKTGWPVALAATLGGLLAGGVCWLVGVLQGPSNFAERVASANPGDQVPIDFQLHTGSALLVWALGAIIPVMLYANLSREDDKDWEIPASLSSPLRPGASDIGEGGVEHTGQVTSGKLN</sequence>
<comment type="caution">
    <text evidence="3">The sequence shown here is derived from an EMBL/GenBank/DDBJ whole genome shotgun (WGS) entry which is preliminary data.</text>
</comment>
<accession>A0A644YJJ0</accession>
<feature type="region of interest" description="Disordered" evidence="1">
    <location>
        <begin position="1"/>
        <end position="24"/>
    </location>
</feature>
<organism evidence="3">
    <name type="scientific">bioreactor metagenome</name>
    <dbReference type="NCBI Taxonomy" id="1076179"/>
    <lineage>
        <taxon>unclassified sequences</taxon>
        <taxon>metagenomes</taxon>
        <taxon>ecological metagenomes</taxon>
    </lineage>
</organism>
<dbReference type="AlphaFoldDB" id="A0A644YJJ0"/>
<evidence type="ECO:0000256" key="1">
    <source>
        <dbReference type="SAM" id="MobiDB-lite"/>
    </source>
</evidence>
<keyword evidence="2" id="KW-0812">Transmembrane</keyword>
<gene>
    <name evidence="3" type="ORF">SDC9_73167</name>
</gene>
<feature type="region of interest" description="Disordered" evidence="1">
    <location>
        <begin position="201"/>
        <end position="232"/>
    </location>
</feature>